<accession>A0ABU0WRJ2</accession>
<sequence length="258" mass="26923">MQRSTTSGRRHSRAGSVSVAELIRKQPAPVRTPSPGRAAAHGPVTAQVTDPPVPGPRPSDRRGRRARLVGVAAGAALVLASVAAASLLAAHREAGPDEPRVEAPGPISGASALRPDVLAERLGANRPDGLPLGASPVADDVPSPLGEGVHAILPTGPKPQVDAVRTFFELLPSKPVDASRLLSPDLLGDSAREFVAAWRGVRAITIESTSLRPDGTVLAVVSMQESGGDWMRVEQLFRLTDTTVPQIVHAEVLSAQRK</sequence>
<protein>
    <submittedName>
        <fullName evidence="3">Uncharacterized protein</fullName>
    </submittedName>
</protein>
<keyword evidence="2" id="KW-0472">Membrane</keyword>
<evidence type="ECO:0000313" key="4">
    <source>
        <dbReference type="Proteomes" id="UP001225605"/>
    </source>
</evidence>
<proteinExistence type="predicted"/>
<dbReference type="RefSeq" id="WP_306743563.1">
    <property type="nucleotide sequence ID" value="NZ_NSDM01000001.1"/>
</dbReference>
<reference evidence="3 4" key="1">
    <citation type="submission" date="2017-06" db="EMBL/GenBank/DDBJ databases">
        <title>Cultured bacterium strain Saccharothrix yanglingensis Hhs.015.</title>
        <authorList>
            <person name="Xia Y."/>
        </authorList>
    </citation>
    <scope>NUCLEOTIDE SEQUENCE [LARGE SCALE GENOMIC DNA]</scope>
    <source>
        <strain evidence="3 4">Hhs.015</strain>
    </source>
</reference>
<keyword evidence="2" id="KW-0812">Transmembrane</keyword>
<keyword evidence="4" id="KW-1185">Reference proteome</keyword>
<evidence type="ECO:0000313" key="3">
    <source>
        <dbReference type="EMBL" id="MDQ2582463.1"/>
    </source>
</evidence>
<evidence type="ECO:0000256" key="1">
    <source>
        <dbReference type="SAM" id="MobiDB-lite"/>
    </source>
</evidence>
<name>A0ABU0WRJ2_9PSEU</name>
<gene>
    <name evidence="3" type="ORF">CKY47_00365</name>
</gene>
<evidence type="ECO:0000256" key="2">
    <source>
        <dbReference type="SAM" id="Phobius"/>
    </source>
</evidence>
<comment type="caution">
    <text evidence="3">The sequence shown here is derived from an EMBL/GenBank/DDBJ whole genome shotgun (WGS) entry which is preliminary data.</text>
</comment>
<dbReference type="EMBL" id="NSDM01000001">
    <property type="protein sequence ID" value="MDQ2582463.1"/>
    <property type="molecule type" value="Genomic_DNA"/>
</dbReference>
<keyword evidence="2" id="KW-1133">Transmembrane helix</keyword>
<feature type="transmembrane region" description="Helical" evidence="2">
    <location>
        <begin position="68"/>
        <end position="90"/>
    </location>
</feature>
<dbReference type="Proteomes" id="UP001225605">
    <property type="component" value="Unassembled WGS sequence"/>
</dbReference>
<organism evidence="3 4">
    <name type="scientific">Saccharothrix yanglingensis</name>
    <dbReference type="NCBI Taxonomy" id="659496"/>
    <lineage>
        <taxon>Bacteria</taxon>
        <taxon>Bacillati</taxon>
        <taxon>Actinomycetota</taxon>
        <taxon>Actinomycetes</taxon>
        <taxon>Pseudonocardiales</taxon>
        <taxon>Pseudonocardiaceae</taxon>
        <taxon>Saccharothrix</taxon>
    </lineage>
</organism>
<feature type="region of interest" description="Disordered" evidence="1">
    <location>
        <begin position="1"/>
        <end position="63"/>
    </location>
</feature>